<name>C4WKV7_9HYPH</name>
<accession>C4WKV7</accession>
<protein>
    <submittedName>
        <fullName evidence="1">Uncharacterized protein</fullName>
    </submittedName>
</protein>
<dbReference type="EMBL" id="ACQA01000002">
    <property type="protein sequence ID" value="EEQ92883.1"/>
    <property type="molecule type" value="Genomic_DNA"/>
</dbReference>
<evidence type="ECO:0000313" key="2">
    <source>
        <dbReference type="Proteomes" id="UP000004386"/>
    </source>
</evidence>
<dbReference type="HOGENOM" id="CLU_3236811_0_0_5"/>
<organism evidence="1 2">
    <name type="scientific">Brucella intermedia LMG 3301</name>
    <dbReference type="NCBI Taxonomy" id="641118"/>
    <lineage>
        <taxon>Bacteria</taxon>
        <taxon>Pseudomonadati</taxon>
        <taxon>Pseudomonadota</taxon>
        <taxon>Alphaproteobacteria</taxon>
        <taxon>Hyphomicrobiales</taxon>
        <taxon>Brucellaceae</taxon>
        <taxon>Brucella/Ochrobactrum group</taxon>
        <taxon>Brucella</taxon>
    </lineage>
</organism>
<evidence type="ECO:0000313" key="1">
    <source>
        <dbReference type="EMBL" id="EEQ92883.1"/>
    </source>
</evidence>
<dbReference type="Proteomes" id="UP000004386">
    <property type="component" value="Unassembled WGS sequence"/>
</dbReference>
<sequence length="43" mass="4872">MQVVGKRSMRHTRSRVLLAYDSLPEGYFGRSMPDSEKLDQAAS</sequence>
<proteinExistence type="predicted"/>
<dbReference type="AlphaFoldDB" id="C4WKV7"/>
<comment type="caution">
    <text evidence="1">The sequence shown here is derived from an EMBL/GenBank/DDBJ whole genome shotgun (WGS) entry which is preliminary data.</text>
</comment>
<reference evidence="1 2" key="1">
    <citation type="submission" date="2009-05" db="EMBL/GenBank/DDBJ databases">
        <authorList>
            <person name="Setubal J.C."/>
            <person name="Boyle S."/>
            <person name="Crasta O.R."/>
            <person name="Gillespie J.J."/>
            <person name="Kenyon R.W."/>
            <person name="Lu J."/>
            <person name="Mane S."/>
            <person name="Nagrani S."/>
            <person name="Shallom J.M."/>
            <person name="Shallom S."/>
            <person name="Shukla M."/>
            <person name="Snyder E.E."/>
            <person name="Sobral B.W."/>
            <person name="Wattam A.R."/>
            <person name="Will R."/>
            <person name="Williams K."/>
            <person name="Yoo H."/>
            <person name="Munk C."/>
            <person name="Tapia R."/>
            <person name="Green L."/>
            <person name="Rogers Y."/>
            <person name="Detter J.C."/>
            <person name="Bruce D."/>
            <person name="Brettin T.S."/>
            <person name="Tsolis R."/>
        </authorList>
    </citation>
    <scope>NUCLEOTIDE SEQUENCE [LARGE SCALE GENOMIC DNA]</scope>
    <source>
        <strain evidence="1 2">LMG 3301</strain>
    </source>
</reference>
<gene>
    <name evidence="1" type="ORF">OINT_2000005</name>
</gene>